<sequence length="238" mass="26174">MSQAINTSAAIYDPGVGSKHAVGEAQSSAITNTRRGRTRDRRPSEEEPLSILTTFQEADRSEVVQSPDRVIRRNDALQRRLRYCSRRELSVDGSTNHKLYTNAAIVSARGIVELARVKIDGGSLHNLLPRSIASRLGLPLHFGSSIRVNQLSDLGNYRYYIPGSHGNLNELPVPRPIIDAEAEMEFAMEEEIAIGAAIIREGTLMAEEAPTALRGDEGHGDEEYELGELANEVVWVSV</sequence>
<organism evidence="2 3">
    <name type="scientific">Mollisia scopiformis</name>
    <name type="common">Conifer needle endophyte fungus</name>
    <name type="synonym">Phialocephala scopiformis</name>
    <dbReference type="NCBI Taxonomy" id="149040"/>
    <lineage>
        <taxon>Eukaryota</taxon>
        <taxon>Fungi</taxon>
        <taxon>Dikarya</taxon>
        <taxon>Ascomycota</taxon>
        <taxon>Pezizomycotina</taxon>
        <taxon>Leotiomycetes</taxon>
        <taxon>Helotiales</taxon>
        <taxon>Mollisiaceae</taxon>
        <taxon>Mollisia</taxon>
    </lineage>
</organism>
<dbReference type="InParanoid" id="A0A132B3Q5"/>
<dbReference type="GeneID" id="28823459"/>
<feature type="region of interest" description="Disordered" evidence="1">
    <location>
        <begin position="17"/>
        <end position="47"/>
    </location>
</feature>
<proteinExistence type="predicted"/>
<dbReference type="OrthoDB" id="3556760at2759"/>
<name>A0A132B3Q5_MOLSC</name>
<dbReference type="Proteomes" id="UP000070700">
    <property type="component" value="Unassembled WGS sequence"/>
</dbReference>
<dbReference type="KEGG" id="psco:LY89DRAFT_678297"/>
<dbReference type="EMBL" id="KQ947442">
    <property type="protein sequence ID" value="KUJ07016.1"/>
    <property type="molecule type" value="Genomic_DNA"/>
</dbReference>
<dbReference type="AlphaFoldDB" id="A0A132B3Q5"/>
<keyword evidence="3" id="KW-1185">Reference proteome</keyword>
<reference evidence="2 3" key="1">
    <citation type="submission" date="2015-10" db="EMBL/GenBank/DDBJ databases">
        <title>Full genome of DAOMC 229536 Phialocephala scopiformis, a fungal endophyte of spruce producing the potent anti-insectan compound rugulosin.</title>
        <authorList>
            <consortium name="DOE Joint Genome Institute"/>
            <person name="Walker A.K."/>
            <person name="Frasz S.L."/>
            <person name="Seifert K.A."/>
            <person name="Miller J.D."/>
            <person name="Mondo S.J."/>
            <person name="Labutti K."/>
            <person name="Lipzen A."/>
            <person name="Dockter R."/>
            <person name="Kennedy M."/>
            <person name="Grigoriev I.V."/>
            <person name="Spatafora J.W."/>
        </authorList>
    </citation>
    <scope>NUCLEOTIDE SEQUENCE [LARGE SCALE GENOMIC DNA]</scope>
    <source>
        <strain evidence="2 3">CBS 120377</strain>
    </source>
</reference>
<evidence type="ECO:0000256" key="1">
    <source>
        <dbReference type="SAM" id="MobiDB-lite"/>
    </source>
</evidence>
<protein>
    <submittedName>
        <fullName evidence="2">Uncharacterized protein</fullName>
    </submittedName>
</protein>
<accession>A0A132B3Q5</accession>
<gene>
    <name evidence="2" type="ORF">LY89DRAFT_678297</name>
</gene>
<evidence type="ECO:0000313" key="3">
    <source>
        <dbReference type="Proteomes" id="UP000070700"/>
    </source>
</evidence>
<dbReference type="RefSeq" id="XP_018061371.1">
    <property type="nucleotide sequence ID" value="XM_018213733.1"/>
</dbReference>
<evidence type="ECO:0000313" key="2">
    <source>
        <dbReference type="EMBL" id="KUJ07016.1"/>
    </source>
</evidence>